<evidence type="ECO:0000313" key="18">
    <source>
        <dbReference type="Proteomes" id="UP001274830"/>
    </source>
</evidence>
<dbReference type="GO" id="GO:0016787">
    <property type="term" value="F:hydrolase activity"/>
    <property type="evidence" value="ECO:0007669"/>
    <property type="project" value="UniProtKB-KW"/>
</dbReference>
<evidence type="ECO:0000313" key="17">
    <source>
        <dbReference type="EMBL" id="KAK3678031.1"/>
    </source>
</evidence>
<keyword evidence="8 12" id="KW-0694">RNA-binding</keyword>
<organism evidence="17 18">
    <name type="scientific">Recurvomyces mirabilis</name>
    <dbReference type="NCBI Taxonomy" id="574656"/>
    <lineage>
        <taxon>Eukaryota</taxon>
        <taxon>Fungi</taxon>
        <taxon>Dikarya</taxon>
        <taxon>Ascomycota</taxon>
        <taxon>Pezizomycotina</taxon>
        <taxon>Dothideomycetes</taxon>
        <taxon>Dothideomycetidae</taxon>
        <taxon>Mycosphaerellales</taxon>
        <taxon>Teratosphaeriaceae</taxon>
        <taxon>Recurvomyces</taxon>
    </lineage>
</organism>
<keyword evidence="18" id="KW-1185">Reference proteome</keyword>
<feature type="compositionally biased region" description="Basic and acidic residues" evidence="13">
    <location>
        <begin position="684"/>
        <end position="700"/>
    </location>
</feature>
<dbReference type="EMBL" id="JAUTXT010000005">
    <property type="protein sequence ID" value="KAK3678031.1"/>
    <property type="molecule type" value="Genomic_DNA"/>
</dbReference>
<keyword evidence="4 11" id="KW-0547">Nucleotide-binding</keyword>
<feature type="region of interest" description="Disordered" evidence="13">
    <location>
        <begin position="684"/>
        <end position="779"/>
    </location>
</feature>
<comment type="function">
    <text evidence="12">RNA helicase.</text>
</comment>
<dbReference type="SMART" id="SM00490">
    <property type="entry name" value="HELICc"/>
    <property type="match status" value="1"/>
</dbReference>
<dbReference type="Pfam" id="PF00271">
    <property type="entry name" value="Helicase_C"/>
    <property type="match status" value="1"/>
</dbReference>
<dbReference type="EC" id="3.6.4.13" evidence="12"/>
<dbReference type="RefSeq" id="XP_064698168.1">
    <property type="nucleotide sequence ID" value="XM_064834304.1"/>
</dbReference>
<evidence type="ECO:0000259" key="15">
    <source>
        <dbReference type="PROSITE" id="PS51194"/>
    </source>
</evidence>
<proteinExistence type="inferred from homology"/>
<dbReference type="Gene3D" id="3.40.50.300">
    <property type="entry name" value="P-loop containing nucleotide triphosphate hydrolases"/>
    <property type="match status" value="2"/>
</dbReference>
<comment type="caution">
    <text evidence="17">The sequence shown here is derived from an EMBL/GenBank/DDBJ whole genome shotgun (WGS) entry which is preliminary data.</text>
</comment>
<dbReference type="InterPro" id="IPR014001">
    <property type="entry name" value="Helicase_ATP-bd"/>
</dbReference>
<dbReference type="InterPro" id="IPR001650">
    <property type="entry name" value="Helicase_C-like"/>
</dbReference>
<keyword evidence="9" id="KW-0539">Nucleus</keyword>
<keyword evidence="6 11" id="KW-0347">Helicase</keyword>
<dbReference type="GeneID" id="89958833"/>
<accession>A0AAE1C4N6</accession>
<evidence type="ECO:0000256" key="12">
    <source>
        <dbReference type="RuleBase" id="RU365068"/>
    </source>
</evidence>
<evidence type="ECO:0000259" key="16">
    <source>
        <dbReference type="PROSITE" id="PS51195"/>
    </source>
</evidence>
<dbReference type="InterPro" id="IPR011545">
    <property type="entry name" value="DEAD/DEAH_box_helicase_dom"/>
</dbReference>
<evidence type="ECO:0000256" key="2">
    <source>
        <dbReference type="ARBA" id="ARBA00022517"/>
    </source>
</evidence>
<comment type="catalytic activity">
    <reaction evidence="12">
        <text>ATP + H2O = ADP + phosphate + H(+)</text>
        <dbReference type="Rhea" id="RHEA:13065"/>
        <dbReference type="ChEBI" id="CHEBI:15377"/>
        <dbReference type="ChEBI" id="CHEBI:15378"/>
        <dbReference type="ChEBI" id="CHEBI:30616"/>
        <dbReference type="ChEBI" id="CHEBI:43474"/>
        <dbReference type="ChEBI" id="CHEBI:456216"/>
        <dbReference type="EC" id="3.6.4.13"/>
    </reaction>
</comment>
<dbReference type="GO" id="GO:0005524">
    <property type="term" value="F:ATP binding"/>
    <property type="evidence" value="ECO:0007669"/>
    <property type="project" value="UniProtKB-UniRule"/>
</dbReference>
<evidence type="ECO:0000256" key="4">
    <source>
        <dbReference type="ARBA" id="ARBA00022741"/>
    </source>
</evidence>
<feature type="region of interest" description="Disordered" evidence="13">
    <location>
        <begin position="1"/>
        <end position="31"/>
    </location>
</feature>
<dbReference type="Proteomes" id="UP001274830">
    <property type="component" value="Unassembled WGS sequence"/>
</dbReference>
<feature type="region of interest" description="Disordered" evidence="13">
    <location>
        <begin position="500"/>
        <end position="530"/>
    </location>
</feature>
<dbReference type="SMART" id="SM01178">
    <property type="entry name" value="DUF4217"/>
    <property type="match status" value="1"/>
</dbReference>
<evidence type="ECO:0000256" key="3">
    <source>
        <dbReference type="ARBA" id="ARBA00022552"/>
    </source>
</evidence>
<keyword evidence="5 11" id="KW-0378">Hydrolase</keyword>
<dbReference type="AlphaFoldDB" id="A0AAE1C4N6"/>
<dbReference type="GO" id="GO:0005730">
    <property type="term" value="C:nucleolus"/>
    <property type="evidence" value="ECO:0007669"/>
    <property type="project" value="UniProtKB-SubCell"/>
</dbReference>
<feature type="region of interest" description="Disordered" evidence="13">
    <location>
        <begin position="585"/>
        <end position="625"/>
    </location>
</feature>
<keyword evidence="7 11" id="KW-0067">ATP-binding</keyword>
<keyword evidence="3" id="KW-0698">rRNA processing</keyword>
<comment type="domain">
    <text evidence="12">The Q motif is unique to and characteristic of the DEAD box family of RNA helicases and controls ATP binding and hydrolysis.</text>
</comment>
<dbReference type="SUPFAM" id="SSF52540">
    <property type="entry name" value="P-loop containing nucleoside triphosphate hydrolases"/>
    <property type="match status" value="1"/>
</dbReference>
<feature type="compositionally biased region" description="Basic residues" evidence="13">
    <location>
        <begin position="10"/>
        <end position="25"/>
    </location>
</feature>
<keyword evidence="2" id="KW-0690">Ribosome biogenesis</keyword>
<dbReference type="SMART" id="SM00487">
    <property type="entry name" value="DEXDc"/>
    <property type="match status" value="1"/>
</dbReference>
<feature type="domain" description="Helicase C-terminal" evidence="15">
    <location>
        <begin position="281"/>
        <end position="432"/>
    </location>
</feature>
<dbReference type="Pfam" id="PF00270">
    <property type="entry name" value="DEAD"/>
    <property type="match status" value="1"/>
</dbReference>
<dbReference type="CDD" id="cd18787">
    <property type="entry name" value="SF2_C_DEAD"/>
    <property type="match status" value="1"/>
</dbReference>
<dbReference type="PROSITE" id="PS51192">
    <property type="entry name" value="HELICASE_ATP_BIND_1"/>
    <property type="match status" value="1"/>
</dbReference>
<dbReference type="CDD" id="cd17941">
    <property type="entry name" value="DEADc_DDX10"/>
    <property type="match status" value="1"/>
</dbReference>
<comment type="similarity">
    <text evidence="11">Belongs to the DEAD box helicase family.</text>
</comment>
<feature type="short sequence motif" description="Q motif" evidence="10">
    <location>
        <begin position="49"/>
        <end position="77"/>
    </location>
</feature>
<feature type="domain" description="DEAD-box RNA helicase Q" evidence="16">
    <location>
        <begin position="49"/>
        <end position="77"/>
    </location>
</feature>
<dbReference type="PROSITE" id="PS00039">
    <property type="entry name" value="DEAD_ATP_HELICASE"/>
    <property type="match status" value="1"/>
</dbReference>
<evidence type="ECO:0000256" key="5">
    <source>
        <dbReference type="ARBA" id="ARBA00022801"/>
    </source>
</evidence>
<dbReference type="InterPro" id="IPR025313">
    <property type="entry name" value="SPB4-like_CTE"/>
</dbReference>
<comment type="subcellular location">
    <subcellularLocation>
        <location evidence="1">Nucleus</location>
        <location evidence="1">Nucleolus</location>
    </subcellularLocation>
</comment>
<dbReference type="PROSITE" id="PS51194">
    <property type="entry name" value="HELICASE_CTER"/>
    <property type="match status" value="1"/>
</dbReference>
<evidence type="ECO:0000256" key="11">
    <source>
        <dbReference type="RuleBase" id="RU000492"/>
    </source>
</evidence>
<dbReference type="Pfam" id="PF13959">
    <property type="entry name" value="CTE_SPB4"/>
    <property type="match status" value="1"/>
</dbReference>
<name>A0AAE1C4N6_9PEZI</name>
<reference evidence="17" key="1">
    <citation type="submission" date="2023-07" db="EMBL/GenBank/DDBJ databases">
        <title>Black Yeasts Isolated from many extreme environments.</title>
        <authorList>
            <person name="Coleine C."/>
            <person name="Stajich J.E."/>
            <person name="Selbmann L."/>
        </authorList>
    </citation>
    <scope>NUCLEOTIDE SEQUENCE</scope>
    <source>
        <strain evidence="17">CCFEE 5485</strain>
    </source>
</reference>
<evidence type="ECO:0000259" key="14">
    <source>
        <dbReference type="PROSITE" id="PS51192"/>
    </source>
</evidence>
<gene>
    <name evidence="17" type="primary">DBP4</name>
    <name evidence="17" type="ORF">LTR78_002126</name>
</gene>
<feature type="compositionally biased region" description="Basic residues" evidence="13">
    <location>
        <begin position="701"/>
        <end position="710"/>
    </location>
</feature>
<evidence type="ECO:0000256" key="9">
    <source>
        <dbReference type="ARBA" id="ARBA00023242"/>
    </source>
</evidence>
<feature type="domain" description="Helicase ATP-binding" evidence="14">
    <location>
        <begin position="80"/>
        <end position="255"/>
    </location>
</feature>
<feature type="compositionally biased region" description="Basic and acidic residues" evidence="13">
    <location>
        <begin position="711"/>
        <end position="734"/>
    </location>
</feature>
<evidence type="ECO:0000256" key="10">
    <source>
        <dbReference type="PROSITE-ProRule" id="PRU00552"/>
    </source>
</evidence>
<dbReference type="InterPro" id="IPR014014">
    <property type="entry name" value="RNA_helicase_DEAD_Q_motif"/>
</dbReference>
<dbReference type="GO" id="GO:0006364">
    <property type="term" value="P:rRNA processing"/>
    <property type="evidence" value="ECO:0007669"/>
    <property type="project" value="UniProtKB-KW"/>
</dbReference>
<dbReference type="InterPro" id="IPR000629">
    <property type="entry name" value="RNA-helicase_DEAD-box_CS"/>
</dbReference>
<dbReference type="InterPro" id="IPR027417">
    <property type="entry name" value="P-loop_NTPase"/>
</dbReference>
<evidence type="ECO:0000256" key="13">
    <source>
        <dbReference type="SAM" id="MobiDB-lite"/>
    </source>
</evidence>
<dbReference type="GO" id="GO:0003724">
    <property type="term" value="F:RNA helicase activity"/>
    <property type="evidence" value="ECO:0007669"/>
    <property type="project" value="UniProtKB-EC"/>
</dbReference>
<feature type="compositionally biased region" description="Acidic residues" evidence="13">
    <location>
        <begin position="746"/>
        <end position="755"/>
    </location>
</feature>
<evidence type="ECO:0000256" key="8">
    <source>
        <dbReference type="ARBA" id="ARBA00022884"/>
    </source>
</evidence>
<feature type="compositionally biased region" description="Acidic residues" evidence="13">
    <location>
        <begin position="585"/>
        <end position="598"/>
    </location>
</feature>
<protein>
    <recommendedName>
        <fullName evidence="12">ATP-dependent RNA helicase</fullName>
        <ecNumber evidence="12">3.6.4.13</ecNumber>
    </recommendedName>
</protein>
<dbReference type="PROSITE" id="PS51195">
    <property type="entry name" value="Q_MOTIF"/>
    <property type="match status" value="1"/>
</dbReference>
<evidence type="ECO:0000256" key="6">
    <source>
        <dbReference type="ARBA" id="ARBA00022806"/>
    </source>
</evidence>
<evidence type="ECO:0000256" key="1">
    <source>
        <dbReference type="ARBA" id="ARBA00004604"/>
    </source>
</evidence>
<dbReference type="PANTHER" id="PTHR24031">
    <property type="entry name" value="RNA HELICASE"/>
    <property type="match status" value="1"/>
</dbReference>
<sequence length="796" mass="89435">MAAEITGRTRPTKLKKQQQRTNNKRKRDDVDIETLEAQVEELDPKATQTNFSDLPLSGPTMEGLKSASFTTLTDIQSKAISLALKGNDILGAAKTGSGKTLAFLVPVIENLYRSQCVGADAGLGAMVIAPTRELAFQIFDVLCKIGRYHNIAAGVVAGGKSFKEEADALARMNIVVCTPGRILQHLSQTAAFSVDNLRMLVLDEADRILDMGFSKDVDAIIEYLPPDRQTLLFSATQTKKVGDLARLSLKDPEYVSVHEKATASTPQNLKQNYIVVPLSQKLDTLWSFITEKSSKHSKILVFLSSTKQVRFVYEAFRHMQPGIPLLHLHGRQKQSVRLDTVDRFRRAKFSCLFATDVVARGVDFPAVDWVVQVDGPEDADTYIHRVGRTARYEREGRAVMFLDPSEEEGMLKRLEAKRVPIERINVRAKKQTSIKNQLQGMCFQDPQLKYLGQKAFITYTKGLHVQKDREVYDLQKYDLEGYAASLGLSGAPRIQFHKADAEEAKRRKNASRSEALADDSDDEDGAVKEKNAVRTKYDRMFERRNQDVLAEHYAKIVGNEDDVEDGAEDEDLFDVKRRIPIDEDVQSLDEDDEGEEIEGPATNGDPTARTINISGASQPLVLDSKRREKLLKSKKKLLKLKDKGSKIVFDDDGTAHQIYELEDEEAFRARGAIDEQRRQFVDAEAERVREADQLDKVAAKEKKKAKREKRKQREREAEGADEEGRVAVGGDKDAMANFIADAGVGSEDEDDEGGEEQPRKKARKWFQRDLPVEEEEVGREIETFDELEAEAAKLLR</sequence>
<dbReference type="GO" id="GO:0003723">
    <property type="term" value="F:RNA binding"/>
    <property type="evidence" value="ECO:0007669"/>
    <property type="project" value="UniProtKB-UniRule"/>
</dbReference>
<evidence type="ECO:0000256" key="7">
    <source>
        <dbReference type="ARBA" id="ARBA00022840"/>
    </source>
</evidence>